<dbReference type="Proteomes" id="UP001498476">
    <property type="component" value="Unassembled WGS sequence"/>
</dbReference>
<proteinExistence type="predicted"/>
<accession>A0ABR1GHZ6</accession>
<organism evidence="3 4">
    <name type="scientific">Neonectria punicea</name>
    <dbReference type="NCBI Taxonomy" id="979145"/>
    <lineage>
        <taxon>Eukaryota</taxon>
        <taxon>Fungi</taxon>
        <taxon>Dikarya</taxon>
        <taxon>Ascomycota</taxon>
        <taxon>Pezizomycotina</taxon>
        <taxon>Sordariomycetes</taxon>
        <taxon>Hypocreomycetidae</taxon>
        <taxon>Hypocreales</taxon>
        <taxon>Nectriaceae</taxon>
        <taxon>Neonectria</taxon>
    </lineage>
</organism>
<dbReference type="Pfam" id="PF20516">
    <property type="entry name" value="PDDEXK_12"/>
    <property type="match status" value="1"/>
</dbReference>
<dbReference type="InterPro" id="IPR046797">
    <property type="entry name" value="PDDEXK_12"/>
</dbReference>
<sequence length="449" mass="50274">MFSNHRNIVDWLNTIPIESPQDSSLPRLFSIAEPVDANININNKRKRSRPQPGALVTPSSSMPSTRGDGSPRPSKRPHVAKDLTPRPKERRQRSNFSIASGSESLALSGTETSQSQHSGRLSPQKYLSSLELRDRGIEVRDFFALKNPPPDLQDLLDTLDDSSRSQGVLDPCLRSELESHSNRELARIGARDFHFATGRIQVGHTPSLQSVLDIVSIARDFLENLQSEAAWSYHVSSAGLCAQYLPPFSPPKKVDYCIYIEPKRDVDPAAAESTIDSLRARLPDNTINHTNYHGLRRRPVALSVETKQPGEGLTAATLQTGIWSCAHWNLLRELSEMSLQGSEECVQEGDSTTQEEEQQESNDTQAIEEGKIKARLPKWLPAIIIQGHEWSLAITTQEGNKTILWTKLVFGLTNTALGVYQIIYGLQLLRNWARDTYWPYLKQLLLIAK</sequence>
<dbReference type="EMBL" id="JAZAVJ010000415">
    <property type="protein sequence ID" value="KAK7397877.1"/>
    <property type="molecule type" value="Genomic_DNA"/>
</dbReference>
<reference evidence="3 4" key="1">
    <citation type="journal article" date="2025" name="Microbiol. Resour. Announc.">
        <title>Draft genome sequences for Neonectria magnoliae and Neonectria punicea, canker pathogens of Liriodendron tulipifera and Acer saccharum in West Virginia.</title>
        <authorList>
            <person name="Petronek H.M."/>
            <person name="Kasson M.T."/>
            <person name="Metheny A.M."/>
            <person name="Stauder C.M."/>
            <person name="Lovett B."/>
            <person name="Lynch S.C."/>
            <person name="Garnas J.R."/>
            <person name="Kasson L.R."/>
            <person name="Stajich J.E."/>
        </authorList>
    </citation>
    <scope>NUCLEOTIDE SEQUENCE [LARGE SCALE GENOMIC DNA]</scope>
    <source>
        <strain evidence="3 4">NRRL 64653</strain>
    </source>
</reference>
<evidence type="ECO:0000256" key="1">
    <source>
        <dbReference type="SAM" id="MobiDB-lite"/>
    </source>
</evidence>
<protein>
    <recommendedName>
        <fullName evidence="2">PD-(D/E)XK nuclease-like domain-containing protein</fullName>
    </recommendedName>
</protein>
<gene>
    <name evidence="3" type="ORF">QQX98_012755</name>
</gene>
<keyword evidence="4" id="KW-1185">Reference proteome</keyword>
<comment type="caution">
    <text evidence="3">The sequence shown here is derived from an EMBL/GenBank/DDBJ whole genome shotgun (WGS) entry which is preliminary data.</text>
</comment>
<name>A0ABR1GHZ6_9HYPO</name>
<feature type="compositionally biased region" description="Polar residues" evidence="1">
    <location>
        <begin position="94"/>
        <end position="122"/>
    </location>
</feature>
<feature type="domain" description="PD-(D/E)XK nuclease-like" evidence="2">
    <location>
        <begin position="193"/>
        <end position="438"/>
    </location>
</feature>
<evidence type="ECO:0000313" key="3">
    <source>
        <dbReference type="EMBL" id="KAK7397877.1"/>
    </source>
</evidence>
<feature type="region of interest" description="Disordered" evidence="1">
    <location>
        <begin position="40"/>
        <end position="122"/>
    </location>
</feature>
<evidence type="ECO:0000259" key="2">
    <source>
        <dbReference type="Pfam" id="PF20516"/>
    </source>
</evidence>
<evidence type="ECO:0000313" key="4">
    <source>
        <dbReference type="Proteomes" id="UP001498476"/>
    </source>
</evidence>
<feature type="region of interest" description="Disordered" evidence="1">
    <location>
        <begin position="342"/>
        <end position="366"/>
    </location>
</feature>